<evidence type="ECO:0000313" key="1">
    <source>
        <dbReference type="EMBL" id="APZ93609.1"/>
    </source>
</evidence>
<dbReference type="AlphaFoldDB" id="A0A1P8WHS1"/>
<dbReference type="Proteomes" id="UP000187735">
    <property type="component" value="Chromosome"/>
</dbReference>
<keyword evidence="2" id="KW-1185">Reference proteome</keyword>
<dbReference type="EMBL" id="CP017641">
    <property type="protein sequence ID" value="APZ93609.1"/>
    <property type="molecule type" value="Genomic_DNA"/>
</dbReference>
<name>A0A1P8WHS1_9PLAN</name>
<reference evidence="1 2" key="1">
    <citation type="journal article" date="2016" name="Front. Microbiol.">
        <title>Fuerstia marisgermanicae gen. nov., sp. nov., an Unusual Member of the Phylum Planctomycetes from the German Wadden Sea.</title>
        <authorList>
            <person name="Kohn T."/>
            <person name="Heuer A."/>
            <person name="Jogler M."/>
            <person name="Vollmers J."/>
            <person name="Boedeker C."/>
            <person name="Bunk B."/>
            <person name="Rast P."/>
            <person name="Borchert D."/>
            <person name="Glockner I."/>
            <person name="Freese H.M."/>
            <person name="Klenk H.P."/>
            <person name="Overmann J."/>
            <person name="Kaster A.K."/>
            <person name="Rohde M."/>
            <person name="Wiegand S."/>
            <person name="Jogler C."/>
        </authorList>
    </citation>
    <scope>NUCLEOTIDE SEQUENCE [LARGE SCALE GENOMIC DNA]</scope>
    <source>
        <strain evidence="1 2">NH11</strain>
    </source>
</reference>
<gene>
    <name evidence="1" type="ORF">Fuma_03227</name>
</gene>
<proteinExistence type="predicted"/>
<evidence type="ECO:0000313" key="2">
    <source>
        <dbReference type="Proteomes" id="UP000187735"/>
    </source>
</evidence>
<accession>A0A1P8WHS1</accession>
<dbReference type="KEGG" id="fmr:Fuma_03227"/>
<protein>
    <submittedName>
        <fullName evidence="1">Uncharacterized protein</fullName>
    </submittedName>
</protein>
<sequence>MDVGKTAIETVVIPCQLFVIEAEQLQNYRIAVSHRCGIDGELGMRKFRYVSSRIRCVFRNRFRRAFWLSRFMSHNPLSVIPATAAIRQIANT</sequence>
<organism evidence="1 2">
    <name type="scientific">Fuerstiella marisgermanici</name>
    <dbReference type="NCBI Taxonomy" id="1891926"/>
    <lineage>
        <taxon>Bacteria</taxon>
        <taxon>Pseudomonadati</taxon>
        <taxon>Planctomycetota</taxon>
        <taxon>Planctomycetia</taxon>
        <taxon>Planctomycetales</taxon>
        <taxon>Planctomycetaceae</taxon>
        <taxon>Fuerstiella</taxon>
    </lineage>
</organism>